<comment type="similarity">
    <text evidence="14">Belongs to the radical SAM superfamily. RlmN family.</text>
</comment>
<dbReference type="GO" id="GO:0070040">
    <property type="term" value="F:rRNA (adenine(2503)-C2-)-methyltransferase activity"/>
    <property type="evidence" value="ECO:0007669"/>
    <property type="project" value="UniProtKB-UniRule"/>
</dbReference>
<dbReference type="GO" id="GO:0070475">
    <property type="term" value="P:rRNA base methylation"/>
    <property type="evidence" value="ECO:0007669"/>
    <property type="project" value="UniProtKB-UniRule"/>
</dbReference>
<evidence type="ECO:0000259" key="15">
    <source>
        <dbReference type="PROSITE" id="PS51918"/>
    </source>
</evidence>
<evidence type="ECO:0000256" key="10">
    <source>
        <dbReference type="ARBA" id="ARBA00023004"/>
    </source>
</evidence>
<evidence type="ECO:0000313" key="17">
    <source>
        <dbReference type="Proteomes" id="UP000183090"/>
    </source>
</evidence>
<evidence type="ECO:0000256" key="3">
    <source>
        <dbReference type="ARBA" id="ARBA00022490"/>
    </source>
</evidence>
<comment type="caution">
    <text evidence="16">The sequence shown here is derived from an EMBL/GenBank/DDBJ whole genome shotgun (WGS) entry which is preliminary data.</text>
</comment>
<dbReference type="PROSITE" id="PS51918">
    <property type="entry name" value="RADICAL_SAM"/>
    <property type="match status" value="1"/>
</dbReference>
<evidence type="ECO:0000256" key="2">
    <source>
        <dbReference type="ARBA" id="ARBA00022485"/>
    </source>
</evidence>
<feature type="binding site" evidence="14">
    <location>
        <position position="311"/>
    </location>
    <ligand>
        <name>S-adenosyl-L-methionine</name>
        <dbReference type="ChEBI" id="CHEBI:59789"/>
    </ligand>
</feature>
<dbReference type="SFLD" id="SFLDG01062">
    <property type="entry name" value="methyltransferase_(Class_A)"/>
    <property type="match status" value="1"/>
</dbReference>
<protein>
    <recommendedName>
        <fullName evidence="14">Probable dual-specificity RNA methyltransferase RlmN</fullName>
        <ecNumber evidence="14">2.1.1.192</ecNumber>
    </recommendedName>
    <alternativeName>
        <fullName evidence="14">23S rRNA (adenine(2503)-C(2))-methyltransferase</fullName>
    </alternativeName>
    <alternativeName>
        <fullName evidence="14">23S rRNA m2A2503 methyltransferase</fullName>
    </alternativeName>
    <alternativeName>
        <fullName evidence="14">Ribosomal RNA large subunit methyltransferase N</fullName>
    </alternativeName>
    <alternativeName>
        <fullName evidence="14">tRNA (adenine(37)-C(2))-methyltransferase</fullName>
    </alternativeName>
    <alternativeName>
        <fullName evidence="14">tRNA m2A37 methyltransferase</fullName>
    </alternativeName>
</protein>
<proteinExistence type="inferred from homology"/>
<dbReference type="InterPro" id="IPR048641">
    <property type="entry name" value="RlmN_N"/>
</dbReference>
<feature type="binding site" evidence="14">
    <location>
        <position position="137"/>
    </location>
    <ligand>
        <name>[4Fe-4S] cluster</name>
        <dbReference type="ChEBI" id="CHEBI:49883"/>
        <note>4Fe-4S-S-AdoMet</note>
    </ligand>
</feature>
<comment type="cofactor">
    <cofactor evidence="14">
        <name>[4Fe-4S] cluster</name>
        <dbReference type="ChEBI" id="CHEBI:49883"/>
    </cofactor>
    <text evidence="14">Binds 1 [4Fe-4S] cluster. The cluster is coordinated with 3 cysteines and an exchangeable S-adenosyl-L-methionine.</text>
</comment>
<keyword evidence="9 14" id="KW-0479">Metal-binding</keyword>
<dbReference type="PANTHER" id="PTHR30544">
    <property type="entry name" value="23S RRNA METHYLTRANSFERASE"/>
    <property type="match status" value="1"/>
</dbReference>
<dbReference type="GO" id="GO:0046677">
    <property type="term" value="P:response to antibiotic"/>
    <property type="evidence" value="ECO:0007669"/>
    <property type="project" value="UniProtKB-KW"/>
</dbReference>
<gene>
    <name evidence="14" type="primary">rlmN</name>
    <name evidence="16" type="ORF">SAMN05216235_0359</name>
</gene>
<dbReference type="GO" id="GO:0051539">
    <property type="term" value="F:4 iron, 4 sulfur cluster binding"/>
    <property type="evidence" value="ECO:0007669"/>
    <property type="project" value="UniProtKB-UniRule"/>
</dbReference>
<keyword evidence="2 14" id="KW-0004">4Fe-4S</keyword>
<evidence type="ECO:0000256" key="5">
    <source>
        <dbReference type="ARBA" id="ARBA00022603"/>
    </source>
</evidence>
<sequence length="368" mass="42215">MMIERPPKKEIKNYKLPEFDQPSIYSLSKDELKDLAVQWGEAEYRGEQIFEWLYVHRANHFDEMLNLPKSFRTQLAQSYNMDSLETVVRQESKDGTMKFLFRLRDGYTIETVLMRHDYGNSVCVTTQVGCRIGCSFCASTLGGLKRNLEAGEIVSQVVQIQKALDETGERVSSIVIMGIGEPFENYNQMMKFLRVVNHDDGLNIGARHITVSTSGIVPRIYDFAEEDIQINFAVSLHAADNDIRSKLMPINRAYDIGKLMDSLKYYQQVTNRRITFEYGLFGGVNDQPEHARELSELIKDLKCHVNLIPVNHVPERNYVRTSRDDIFDFLETLNECGVNATVRREQGTDIDAACGQLRAKESKEETEE</sequence>
<dbReference type="Gene3D" id="3.20.20.70">
    <property type="entry name" value="Aldolase class I"/>
    <property type="match status" value="1"/>
</dbReference>
<accession>A0AA94HCF9</accession>
<comment type="subcellular location">
    <subcellularLocation>
        <location evidence="1 14">Cytoplasm</location>
    </subcellularLocation>
</comment>
<comment type="catalytic activity">
    <reaction evidence="14">
        <text>adenosine(2503) in 23S rRNA + 2 reduced [2Fe-2S]-[ferredoxin] + 2 S-adenosyl-L-methionine = 2-methyladenosine(2503) in 23S rRNA + 5'-deoxyadenosine + L-methionine + 2 oxidized [2Fe-2S]-[ferredoxin] + S-adenosyl-L-homocysteine</text>
        <dbReference type="Rhea" id="RHEA:42916"/>
        <dbReference type="Rhea" id="RHEA-COMP:10000"/>
        <dbReference type="Rhea" id="RHEA-COMP:10001"/>
        <dbReference type="Rhea" id="RHEA-COMP:10152"/>
        <dbReference type="Rhea" id="RHEA-COMP:10282"/>
        <dbReference type="ChEBI" id="CHEBI:17319"/>
        <dbReference type="ChEBI" id="CHEBI:33737"/>
        <dbReference type="ChEBI" id="CHEBI:33738"/>
        <dbReference type="ChEBI" id="CHEBI:57844"/>
        <dbReference type="ChEBI" id="CHEBI:57856"/>
        <dbReference type="ChEBI" id="CHEBI:59789"/>
        <dbReference type="ChEBI" id="CHEBI:74411"/>
        <dbReference type="ChEBI" id="CHEBI:74497"/>
        <dbReference type="EC" id="2.1.1.192"/>
    </reaction>
</comment>
<comment type="catalytic activity">
    <reaction evidence="14">
        <text>adenosine(37) in tRNA + 2 reduced [2Fe-2S]-[ferredoxin] + 2 S-adenosyl-L-methionine = 2-methyladenosine(37) in tRNA + 5'-deoxyadenosine + L-methionine + 2 oxidized [2Fe-2S]-[ferredoxin] + S-adenosyl-L-homocysteine</text>
        <dbReference type="Rhea" id="RHEA:43332"/>
        <dbReference type="Rhea" id="RHEA-COMP:10000"/>
        <dbReference type="Rhea" id="RHEA-COMP:10001"/>
        <dbReference type="Rhea" id="RHEA-COMP:10162"/>
        <dbReference type="Rhea" id="RHEA-COMP:10485"/>
        <dbReference type="ChEBI" id="CHEBI:17319"/>
        <dbReference type="ChEBI" id="CHEBI:33737"/>
        <dbReference type="ChEBI" id="CHEBI:33738"/>
        <dbReference type="ChEBI" id="CHEBI:57844"/>
        <dbReference type="ChEBI" id="CHEBI:57856"/>
        <dbReference type="ChEBI" id="CHEBI:59789"/>
        <dbReference type="ChEBI" id="CHEBI:74411"/>
        <dbReference type="ChEBI" id="CHEBI:74497"/>
        <dbReference type="EC" id="2.1.1.192"/>
    </reaction>
</comment>
<feature type="binding site" evidence="14">
    <location>
        <begin position="180"/>
        <end position="181"/>
    </location>
    <ligand>
        <name>S-adenosyl-L-methionine</name>
        <dbReference type="ChEBI" id="CHEBI:59789"/>
    </ligand>
</feature>
<dbReference type="GO" id="GO:0019843">
    <property type="term" value="F:rRNA binding"/>
    <property type="evidence" value="ECO:0007669"/>
    <property type="project" value="UniProtKB-UniRule"/>
</dbReference>
<evidence type="ECO:0000313" key="16">
    <source>
        <dbReference type="EMBL" id="SFK55094.1"/>
    </source>
</evidence>
<evidence type="ECO:0000256" key="14">
    <source>
        <dbReference type="HAMAP-Rule" id="MF_01849"/>
    </source>
</evidence>
<comment type="miscellaneous">
    <text evidence="14">Reaction proceeds by a ping-pong mechanism involving intermediate methylation of a conserved cysteine residue.</text>
</comment>
<reference evidence="16 17" key="1">
    <citation type="submission" date="2016-10" db="EMBL/GenBank/DDBJ databases">
        <authorList>
            <person name="Varghese N."/>
            <person name="Submissions S."/>
        </authorList>
    </citation>
    <scope>NUCLEOTIDE SEQUENCE [LARGE SCALE GENOMIC DNA]</scope>
    <source>
        <strain evidence="16 17">CGMCC 1.6501</strain>
    </source>
</reference>
<dbReference type="Pfam" id="PF04055">
    <property type="entry name" value="Radical_SAM"/>
    <property type="match status" value="1"/>
</dbReference>
<evidence type="ECO:0000256" key="11">
    <source>
        <dbReference type="ARBA" id="ARBA00023014"/>
    </source>
</evidence>
<dbReference type="SUPFAM" id="SSF102114">
    <property type="entry name" value="Radical SAM enzymes"/>
    <property type="match status" value="1"/>
</dbReference>
<dbReference type="InterPro" id="IPR058240">
    <property type="entry name" value="rSAM_sf"/>
</dbReference>
<dbReference type="Pfam" id="PF21016">
    <property type="entry name" value="RlmN_N"/>
    <property type="match status" value="1"/>
</dbReference>
<dbReference type="FunFam" id="3.20.20.70:FF:000014">
    <property type="entry name" value="Probable dual-specificity RNA methyltransferase RlmN"/>
    <property type="match status" value="1"/>
</dbReference>
<keyword evidence="7 14" id="KW-0949">S-adenosyl-L-methionine</keyword>
<dbReference type="NCBIfam" id="TIGR00048">
    <property type="entry name" value="rRNA_mod_RlmN"/>
    <property type="match status" value="1"/>
</dbReference>
<evidence type="ECO:0000256" key="9">
    <source>
        <dbReference type="ARBA" id="ARBA00022723"/>
    </source>
</evidence>
<dbReference type="GO" id="GO:0046872">
    <property type="term" value="F:metal ion binding"/>
    <property type="evidence" value="ECO:0007669"/>
    <property type="project" value="UniProtKB-KW"/>
</dbReference>
<comment type="caution">
    <text evidence="14">Lacks conserved residue(s) required for the propagation of feature annotation.</text>
</comment>
<dbReference type="CDD" id="cd01335">
    <property type="entry name" value="Radical_SAM"/>
    <property type="match status" value="1"/>
</dbReference>
<dbReference type="PIRSF" id="PIRSF006004">
    <property type="entry name" value="CHP00048"/>
    <property type="match status" value="1"/>
</dbReference>
<evidence type="ECO:0000256" key="1">
    <source>
        <dbReference type="ARBA" id="ARBA00004496"/>
    </source>
</evidence>
<evidence type="ECO:0000256" key="4">
    <source>
        <dbReference type="ARBA" id="ARBA00022552"/>
    </source>
</evidence>
<feature type="binding site" evidence="14">
    <location>
        <position position="130"/>
    </location>
    <ligand>
        <name>[4Fe-4S] cluster</name>
        <dbReference type="ChEBI" id="CHEBI:49883"/>
        <note>4Fe-4S-S-AdoMet</note>
    </ligand>
</feature>
<dbReference type="SFLD" id="SFLDF00275">
    <property type="entry name" value="adenosine_C2_methyltransferase"/>
    <property type="match status" value="1"/>
</dbReference>
<dbReference type="InterPro" id="IPR007197">
    <property type="entry name" value="rSAM"/>
</dbReference>
<feature type="binding site" evidence="14">
    <location>
        <position position="134"/>
    </location>
    <ligand>
        <name>[4Fe-4S] cluster</name>
        <dbReference type="ChEBI" id="CHEBI:49883"/>
        <note>4Fe-4S-S-AdoMet</note>
    </ligand>
</feature>
<keyword evidence="4 14" id="KW-0698">rRNA processing</keyword>
<dbReference type="InterPro" id="IPR027492">
    <property type="entry name" value="RNA_MTrfase_RlmN"/>
</dbReference>
<dbReference type="GO" id="GO:0000049">
    <property type="term" value="F:tRNA binding"/>
    <property type="evidence" value="ECO:0007669"/>
    <property type="project" value="UniProtKB-UniRule"/>
</dbReference>
<dbReference type="PANTHER" id="PTHR30544:SF5">
    <property type="entry name" value="RADICAL SAM CORE DOMAIN-CONTAINING PROTEIN"/>
    <property type="match status" value="1"/>
</dbReference>
<keyword evidence="13" id="KW-0046">Antibiotic resistance</keyword>
<dbReference type="GO" id="GO:0002935">
    <property type="term" value="F:tRNA (adenine(37)-C2)-methyltransferase activity"/>
    <property type="evidence" value="ECO:0007669"/>
    <property type="project" value="UniProtKB-UniRule"/>
</dbReference>
<evidence type="ECO:0000256" key="6">
    <source>
        <dbReference type="ARBA" id="ARBA00022679"/>
    </source>
</evidence>
<keyword evidence="8 14" id="KW-0819">tRNA processing</keyword>
<dbReference type="AlphaFoldDB" id="A0AA94HCF9"/>
<dbReference type="EMBL" id="FOTB01000001">
    <property type="protein sequence ID" value="SFK55094.1"/>
    <property type="molecule type" value="Genomic_DNA"/>
</dbReference>
<dbReference type="Proteomes" id="UP000183090">
    <property type="component" value="Unassembled WGS sequence"/>
</dbReference>
<keyword evidence="3 14" id="KW-0963">Cytoplasm</keyword>
<feature type="active site" description="S-methylcysteine intermediate" evidence="14">
    <location>
        <position position="354"/>
    </location>
</feature>
<dbReference type="InterPro" id="IPR040072">
    <property type="entry name" value="Methyltransferase_A"/>
</dbReference>
<feature type="domain" description="Radical SAM core" evidence="15">
    <location>
        <begin position="116"/>
        <end position="349"/>
    </location>
</feature>
<evidence type="ECO:0000256" key="13">
    <source>
        <dbReference type="ARBA" id="ARBA00023251"/>
    </source>
</evidence>
<organism evidence="16 17">
    <name type="scientific">Salinicoccus halodurans</name>
    <dbReference type="NCBI Taxonomy" id="407035"/>
    <lineage>
        <taxon>Bacteria</taxon>
        <taxon>Bacillati</taxon>
        <taxon>Bacillota</taxon>
        <taxon>Bacilli</taxon>
        <taxon>Bacillales</taxon>
        <taxon>Staphylococcaceae</taxon>
        <taxon>Salinicoccus</taxon>
    </lineage>
</organism>
<dbReference type="InterPro" id="IPR013785">
    <property type="entry name" value="Aldolase_TIM"/>
</dbReference>
<comment type="function">
    <text evidence="14">Specifically methylates position 2 of adenine 2503 in 23S rRNA and position 2 of adenine 37 in tRNAs.</text>
</comment>
<keyword evidence="12 14" id="KW-1015">Disulfide bond</keyword>
<dbReference type="GO" id="GO:0005737">
    <property type="term" value="C:cytoplasm"/>
    <property type="evidence" value="ECO:0007669"/>
    <property type="project" value="UniProtKB-SubCell"/>
</dbReference>
<keyword evidence="6 14" id="KW-0808">Transferase</keyword>
<feature type="active site" description="Proton acceptor" evidence="14">
    <location>
        <position position="110"/>
    </location>
</feature>
<dbReference type="SFLD" id="SFLDS00029">
    <property type="entry name" value="Radical_SAM"/>
    <property type="match status" value="1"/>
</dbReference>
<evidence type="ECO:0000256" key="7">
    <source>
        <dbReference type="ARBA" id="ARBA00022691"/>
    </source>
</evidence>
<name>A0AA94HCF9_9STAP</name>
<dbReference type="HAMAP" id="MF_01849">
    <property type="entry name" value="RNA_methyltr_RlmN"/>
    <property type="match status" value="1"/>
</dbReference>
<feature type="binding site" evidence="14">
    <location>
        <begin position="235"/>
        <end position="237"/>
    </location>
    <ligand>
        <name>S-adenosyl-L-methionine</name>
        <dbReference type="ChEBI" id="CHEBI:59789"/>
    </ligand>
</feature>
<evidence type="ECO:0000256" key="12">
    <source>
        <dbReference type="ARBA" id="ARBA00023157"/>
    </source>
</evidence>
<keyword evidence="11 14" id="KW-0411">Iron-sulfur</keyword>
<dbReference type="Gene3D" id="1.10.150.530">
    <property type="match status" value="1"/>
</dbReference>
<evidence type="ECO:0000256" key="8">
    <source>
        <dbReference type="ARBA" id="ARBA00022694"/>
    </source>
</evidence>
<keyword evidence="10 14" id="KW-0408">Iron</keyword>
<keyword evidence="5 14" id="KW-0489">Methyltransferase</keyword>
<dbReference type="InterPro" id="IPR004383">
    <property type="entry name" value="rRNA_lsu_MTrfase_RlmN/Cfr"/>
</dbReference>
<dbReference type="GO" id="GO:0030488">
    <property type="term" value="P:tRNA methylation"/>
    <property type="evidence" value="ECO:0007669"/>
    <property type="project" value="UniProtKB-UniRule"/>
</dbReference>
<dbReference type="EC" id="2.1.1.192" evidence="14"/>
<feature type="binding site" evidence="14">
    <location>
        <position position="212"/>
    </location>
    <ligand>
        <name>S-adenosyl-L-methionine</name>
        <dbReference type="ChEBI" id="CHEBI:59789"/>
    </ligand>
</feature>